<dbReference type="EMBL" id="JANAKD010000038">
    <property type="protein sequence ID" value="KAJ3498709.1"/>
    <property type="molecule type" value="Genomic_DNA"/>
</dbReference>
<gene>
    <name evidence="1" type="ORF">NLG97_g911</name>
</gene>
<proteinExistence type="predicted"/>
<evidence type="ECO:0000313" key="2">
    <source>
        <dbReference type="Proteomes" id="UP001148737"/>
    </source>
</evidence>
<protein>
    <submittedName>
        <fullName evidence="1">Uncharacterized protein</fullName>
    </submittedName>
</protein>
<comment type="caution">
    <text evidence="1">The sequence shown here is derived from an EMBL/GenBank/DDBJ whole genome shotgun (WGS) entry which is preliminary data.</text>
</comment>
<sequence>MLLSTTRRTLSAPSSWHAWRCVQTAARLNLAYDLHEPPKPRTTPDNAPILFLHGLFGSKKNNRGMSKALARDLGRYVYALDLRNHGESPHDKQHDYLSMAEDVSSFISHHGLQNTTLIGHSMGAKTAMTLALKSPESIADIVAVDNAPVDALLSSDFPSYIRGMKKVDRSHVTKLAEADKILQEVEKSLPIRQFLLGNLHRQPGQNTQTFRIPLDTLGAALNHLGDFPFKDPSQVRFEKPALFVRGTKSKYVPDEVLPAVGQFFPKFRLVDIEAGHWVISEQPEEFRRGSSAEFNREGTLANLISSCCRISAKTGITYKAKAKPVASNRPPILCMMRRVTDPSPRAPELALYLDSGGPSQATPIATGQEFFSQ</sequence>
<keyword evidence="2" id="KW-1185">Reference proteome</keyword>
<organism evidence="1 2">
    <name type="scientific">Lecanicillium saksenae</name>
    <dbReference type="NCBI Taxonomy" id="468837"/>
    <lineage>
        <taxon>Eukaryota</taxon>
        <taxon>Fungi</taxon>
        <taxon>Dikarya</taxon>
        <taxon>Ascomycota</taxon>
        <taxon>Pezizomycotina</taxon>
        <taxon>Sordariomycetes</taxon>
        <taxon>Hypocreomycetidae</taxon>
        <taxon>Hypocreales</taxon>
        <taxon>Cordycipitaceae</taxon>
        <taxon>Lecanicillium</taxon>
    </lineage>
</organism>
<name>A0ACC1R569_9HYPO</name>
<reference evidence="1" key="1">
    <citation type="submission" date="2022-07" db="EMBL/GenBank/DDBJ databases">
        <title>Genome Sequence of Lecanicillium saksenae.</title>
        <authorList>
            <person name="Buettner E."/>
        </authorList>
    </citation>
    <scope>NUCLEOTIDE SEQUENCE</scope>
    <source>
        <strain evidence="1">VT-O1</strain>
    </source>
</reference>
<accession>A0ACC1R569</accession>
<evidence type="ECO:0000313" key="1">
    <source>
        <dbReference type="EMBL" id="KAJ3498709.1"/>
    </source>
</evidence>
<dbReference type="Proteomes" id="UP001148737">
    <property type="component" value="Unassembled WGS sequence"/>
</dbReference>